<organism evidence="2 3">
    <name type="scientific">Acaulospora morrowiae</name>
    <dbReference type="NCBI Taxonomy" id="94023"/>
    <lineage>
        <taxon>Eukaryota</taxon>
        <taxon>Fungi</taxon>
        <taxon>Fungi incertae sedis</taxon>
        <taxon>Mucoromycota</taxon>
        <taxon>Glomeromycotina</taxon>
        <taxon>Glomeromycetes</taxon>
        <taxon>Diversisporales</taxon>
        <taxon>Acaulosporaceae</taxon>
        <taxon>Acaulospora</taxon>
    </lineage>
</organism>
<feature type="non-terminal residue" evidence="2">
    <location>
        <position position="154"/>
    </location>
</feature>
<name>A0A9N9NYN4_9GLOM</name>
<feature type="compositionally biased region" description="Basic and acidic residues" evidence="1">
    <location>
        <begin position="71"/>
        <end position="83"/>
    </location>
</feature>
<dbReference type="GO" id="GO:0000462">
    <property type="term" value="P:maturation of SSU-rRNA from tricistronic rRNA transcript (SSU-rRNA, 5.8S rRNA, LSU-rRNA)"/>
    <property type="evidence" value="ECO:0007669"/>
    <property type="project" value="TreeGrafter"/>
</dbReference>
<evidence type="ECO:0000313" key="2">
    <source>
        <dbReference type="EMBL" id="CAG8772410.1"/>
    </source>
</evidence>
<feature type="compositionally biased region" description="Low complexity" evidence="1">
    <location>
        <begin position="24"/>
        <end position="36"/>
    </location>
</feature>
<dbReference type="InterPro" id="IPR053030">
    <property type="entry name" value="Ribosomal_biogenesis_FAF1-like"/>
</dbReference>
<dbReference type="OrthoDB" id="5556956at2759"/>
<evidence type="ECO:0000313" key="3">
    <source>
        <dbReference type="Proteomes" id="UP000789342"/>
    </source>
</evidence>
<feature type="region of interest" description="Disordered" evidence="1">
    <location>
        <begin position="71"/>
        <end position="95"/>
    </location>
</feature>
<comment type="caution">
    <text evidence="2">The sequence shown here is derived from an EMBL/GenBank/DDBJ whole genome shotgun (WGS) entry which is preliminary data.</text>
</comment>
<sequence length="154" mass="17403">MKMKKISSKLDPNRTSSLNHRGSSKSTSSQPSSSTTGPEIVVFDEASKKKQIKPSTVHEWKSFMSSKISKLKDKPASKLQKNDEEVEEEELNRKNDKELQELLETSKLLELYTADRLTGKERRKYNDKKIVELGAKSPKSIKIPTPISLGIQSK</sequence>
<keyword evidence="3" id="KW-1185">Reference proteome</keyword>
<protein>
    <submittedName>
        <fullName evidence="2">14006_t:CDS:1</fullName>
    </submittedName>
</protein>
<gene>
    <name evidence="2" type="ORF">AMORRO_LOCUS16676</name>
</gene>
<dbReference type="PANTHER" id="PTHR28096">
    <property type="entry name" value="PROTEIN FAF1"/>
    <property type="match status" value="1"/>
</dbReference>
<dbReference type="InterPro" id="IPR027973">
    <property type="entry name" value="FSAF1-like"/>
</dbReference>
<dbReference type="AlphaFoldDB" id="A0A9N9NYN4"/>
<dbReference type="Pfam" id="PF15375">
    <property type="entry name" value="FSAF1"/>
    <property type="match status" value="1"/>
</dbReference>
<feature type="region of interest" description="Disordered" evidence="1">
    <location>
        <begin position="1"/>
        <end position="49"/>
    </location>
</feature>
<accession>A0A9N9NYN4</accession>
<proteinExistence type="predicted"/>
<dbReference type="Proteomes" id="UP000789342">
    <property type="component" value="Unassembled WGS sequence"/>
</dbReference>
<evidence type="ECO:0000256" key="1">
    <source>
        <dbReference type="SAM" id="MobiDB-lite"/>
    </source>
</evidence>
<reference evidence="2" key="1">
    <citation type="submission" date="2021-06" db="EMBL/GenBank/DDBJ databases">
        <authorList>
            <person name="Kallberg Y."/>
            <person name="Tangrot J."/>
            <person name="Rosling A."/>
        </authorList>
    </citation>
    <scope>NUCLEOTIDE SEQUENCE</scope>
    <source>
        <strain evidence="2">CL551</strain>
    </source>
</reference>
<dbReference type="GO" id="GO:0005730">
    <property type="term" value="C:nucleolus"/>
    <property type="evidence" value="ECO:0007669"/>
    <property type="project" value="TreeGrafter"/>
</dbReference>
<dbReference type="PANTHER" id="PTHR28096:SF1">
    <property type="entry name" value="PROTEIN FAF1"/>
    <property type="match status" value="1"/>
</dbReference>
<dbReference type="EMBL" id="CAJVPV010047332">
    <property type="protein sequence ID" value="CAG8772410.1"/>
    <property type="molecule type" value="Genomic_DNA"/>
</dbReference>